<keyword evidence="3" id="KW-1185">Reference proteome</keyword>
<evidence type="ECO:0000313" key="2">
    <source>
        <dbReference type="EMBL" id="MCZ8512967.1"/>
    </source>
</evidence>
<dbReference type="InterPro" id="IPR014231">
    <property type="entry name" value="Spore_YpjB"/>
</dbReference>
<name>A0ABT4Q7X1_9BACL</name>
<keyword evidence="1" id="KW-0812">Transmembrane</keyword>
<dbReference type="EMBL" id="JAQAGZ010000006">
    <property type="protein sequence ID" value="MCZ8512967.1"/>
    <property type="molecule type" value="Genomic_DNA"/>
</dbReference>
<sequence length="288" mass="32041">MRLLKKSKWMWVGIMLAAVPLILFGCAQSAKERAASAPKPTQEQLQKVELLNRTADDMYKRVTQGDVSGGREVLKQLNDQLPKIQFEGITTADGIRALTNVLNDATRTFNAVKFNPNEGQLNAVRLRLATDALTHASQPMWLQYYKQLSDDISKLEKSAKAKNKADLRKAAGDLSLHYSIVHPSLLISRSATDVEKMDSLTAFVKGQAEGSEDPFKNVLNAVPHLVQILDKLFMKKETTAYLPYADQQNPILWTLVLGSIIMSALSFAGWRLSKKDDGVVTIRRSEDA</sequence>
<keyword evidence="1" id="KW-0472">Membrane</keyword>
<dbReference type="Pfam" id="PF09577">
    <property type="entry name" value="Spore_YpjB"/>
    <property type="match status" value="1"/>
</dbReference>
<proteinExistence type="predicted"/>
<dbReference type="RefSeq" id="WP_269881430.1">
    <property type="nucleotide sequence ID" value="NZ_JAQAGZ010000006.1"/>
</dbReference>
<dbReference type="Proteomes" id="UP001527882">
    <property type="component" value="Unassembled WGS sequence"/>
</dbReference>
<organism evidence="2 3">
    <name type="scientific">Paenibacillus gyeongsangnamensis</name>
    <dbReference type="NCBI Taxonomy" id="3388067"/>
    <lineage>
        <taxon>Bacteria</taxon>
        <taxon>Bacillati</taxon>
        <taxon>Bacillota</taxon>
        <taxon>Bacilli</taxon>
        <taxon>Bacillales</taxon>
        <taxon>Paenibacillaceae</taxon>
        <taxon>Paenibacillus</taxon>
    </lineage>
</organism>
<evidence type="ECO:0000313" key="3">
    <source>
        <dbReference type="Proteomes" id="UP001527882"/>
    </source>
</evidence>
<accession>A0ABT4Q7X1</accession>
<keyword evidence="1" id="KW-1133">Transmembrane helix</keyword>
<gene>
    <name evidence="2" type="ORF">O9H85_11155</name>
</gene>
<comment type="caution">
    <text evidence="2">The sequence shown here is derived from an EMBL/GenBank/DDBJ whole genome shotgun (WGS) entry which is preliminary data.</text>
</comment>
<evidence type="ECO:0000256" key="1">
    <source>
        <dbReference type="SAM" id="Phobius"/>
    </source>
</evidence>
<dbReference type="PROSITE" id="PS51257">
    <property type="entry name" value="PROKAR_LIPOPROTEIN"/>
    <property type="match status" value="1"/>
</dbReference>
<reference evidence="2 3" key="1">
    <citation type="submission" date="2022-12" db="EMBL/GenBank/DDBJ databases">
        <title>Draft genome sequence of Paenibacillus sp. dW9.</title>
        <authorList>
            <person name="Choi E.-W."/>
            <person name="Kim D.-U."/>
        </authorList>
    </citation>
    <scope>NUCLEOTIDE SEQUENCE [LARGE SCALE GENOMIC DNA]</scope>
    <source>
        <strain evidence="3">dW9</strain>
    </source>
</reference>
<feature type="transmembrane region" description="Helical" evidence="1">
    <location>
        <begin position="251"/>
        <end position="270"/>
    </location>
</feature>
<protein>
    <submittedName>
        <fullName evidence="2">Sporulation protein YpjB</fullName>
    </submittedName>
</protein>